<sequence>MTRHRCTYPTPPRSTISNPLISAKSAGLHQQWGRYKYAAIFRNKGQWKTTACLGYETGKGLYIEHFLWICRWWPFRCYPTAKTCLLGDGQSLCLHLSLILRSKHLRSAACRIKLRLVNTMFLYGSWGGGRKYYF</sequence>
<dbReference type="Proteomes" id="UP000015102">
    <property type="component" value="Unassembled WGS sequence"/>
</dbReference>
<evidence type="ECO:0000313" key="2">
    <source>
        <dbReference type="Proteomes" id="UP000015102"/>
    </source>
</evidence>
<evidence type="ECO:0000313" key="1">
    <source>
        <dbReference type="EnsemblMetazoa" id="MESCA008729-PA"/>
    </source>
</evidence>
<reference evidence="1" key="2">
    <citation type="submission" date="2015-06" db="UniProtKB">
        <authorList>
            <consortium name="EnsemblMetazoa"/>
        </authorList>
    </citation>
    <scope>IDENTIFICATION</scope>
</reference>
<protein>
    <submittedName>
        <fullName evidence="1">Uncharacterized protein</fullName>
    </submittedName>
</protein>
<dbReference type="EMBL" id="CAQQ02198637">
    <property type="status" value="NOT_ANNOTATED_CDS"/>
    <property type="molecule type" value="Genomic_DNA"/>
</dbReference>
<accession>T1GY13</accession>
<keyword evidence="2" id="KW-1185">Reference proteome</keyword>
<dbReference type="HOGENOM" id="CLU_1898639_0_0_1"/>
<name>T1GY13_MEGSC</name>
<dbReference type="EMBL" id="CAQQ02198636">
    <property type="status" value="NOT_ANNOTATED_CDS"/>
    <property type="molecule type" value="Genomic_DNA"/>
</dbReference>
<dbReference type="EnsemblMetazoa" id="MESCA008729-RA">
    <property type="protein sequence ID" value="MESCA008729-PA"/>
    <property type="gene ID" value="MESCA008729"/>
</dbReference>
<dbReference type="AlphaFoldDB" id="T1GY13"/>
<organism evidence="1 2">
    <name type="scientific">Megaselia scalaris</name>
    <name type="common">Humpbacked fly</name>
    <name type="synonym">Phora scalaris</name>
    <dbReference type="NCBI Taxonomy" id="36166"/>
    <lineage>
        <taxon>Eukaryota</taxon>
        <taxon>Metazoa</taxon>
        <taxon>Ecdysozoa</taxon>
        <taxon>Arthropoda</taxon>
        <taxon>Hexapoda</taxon>
        <taxon>Insecta</taxon>
        <taxon>Pterygota</taxon>
        <taxon>Neoptera</taxon>
        <taxon>Endopterygota</taxon>
        <taxon>Diptera</taxon>
        <taxon>Brachycera</taxon>
        <taxon>Muscomorpha</taxon>
        <taxon>Platypezoidea</taxon>
        <taxon>Phoridae</taxon>
        <taxon>Megaseliini</taxon>
        <taxon>Megaselia</taxon>
    </lineage>
</organism>
<reference evidence="2" key="1">
    <citation type="submission" date="2013-02" db="EMBL/GenBank/DDBJ databases">
        <authorList>
            <person name="Hughes D."/>
        </authorList>
    </citation>
    <scope>NUCLEOTIDE SEQUENCE</scope>
    <source>
        <strain>Durham</strain>
        <strain evidence="2">NC isolate 2 -- Noor lab</strain>
    </source>
</reference>
<proteinExistence type="predicted"/>